<reference evidence="1" key="1">
    <citation type="submission" date="2022-08" db="EMBL/GenBank/DDBJ databases">
        <title>Genome Sequence of Fusarium decemcellulare.</title>
        <authorList>
            <person name="Buettner E."/>
        </authorList>
    </citation>
    <scope>NUCLEOTIDE SEQUENCE</scope>
    <source>
        <strain evidence="1">Babe19</strain>
    </source>
</reference>
<evidence type="ECO:0000313" key="1">
    <source>
        <dbReference type="EMBL" id="KAJ3531623.1"/>
    </source>
</evidence>
<sequence length="263" mass="28628">MARSFGRLRCVGPEDEELWNGIHIWISVPRQLSLNYPALAVWVNNRKKASMPHEHRQALLESALCDSNLPSISTFDFDTNDSEYLSLVSNLASILKDSAAGNAYLGPVGRESVLSGPASFGPSVESSQHSSSPSSTSSSCSPSSRSDVVSSVSLDNSLGELKRPLGAAQHDECAICGKQYSANRLRYHVKSCKRHHCPAPTCKKNYADARGLTRHKAACLHLNRQHHPSGYKCRRDDLESTPNPNLEKAEAGAIRASFCLAVL</sequence>
<comment type="caution">
    <text evidence="1">The sequence shown here is derived from an EMBL/GenBank/DDBJ whole genome shotgun (WGS) entry which is preliminary data.</text>
</comment>
<evidence type="ECO:0000313" key="2">
    <source>
        <dbReference type="Proteomes" id="UP001148629"/>
    </source>
</evidence>
<proteinExistence type="predicted"/>
<accession>A0ACC1S462</accession>
<organism evidence="1 2">
    <name type="scientific">Fusarium decemcellulare</name>
    <dbReference type="NCBI Taxonomy" id="57161"/>
    <lineage>
        <taxon>Eukaryota</taxon>
        <taxon>Fungi</taxon>
        <taxon>Dikarya</taxon>
        <taxon>Ascomycota</taxon>
        <taxon>Pezizomycotina</taxon>
        <taxon>Sordariomycetes</taxon>
        <taxon>Hypocreomycetidae</taxon>
        <taxon>Hypocreales</taxon>
        <taxon>Nectriaceae</taxon>
        <taxon>Fusarium</taxon>
        <taxon>Fusarium decemcellulare species complex</taxon>
    </lineage>
</organism>
<dbReference type="Proteomes" id="UP001148629">
    <property type="component" value="Unassembled WGS sequence"/>
</dbReference>
<protein>
    <submittedName>
        <fullName evidence="1">Uncharacterized protein</fullName>
    </submittedName>
</protein>
<dbReference type="EMBL" id="JANRMS010001044">
    <property type="protein sequence ID" value="KAJ3531623.1"/>
    <property type="molecule type" value="Genomic_DNA"/>
</dbReference>
<keyword evidence="2" id="KW-1185">Reference proteome</keyword>
<name>A0ACC1S462_9HYPO</name>
<gene>
    <name evidence="1" type="ORF">NM208_g8797</name>
</gene>